<reference evidence="2" key="1">
    <citation type="submission" date="2023-06" db="EMBL/GenBank/DDBJ databases">
        <title>Genome sequence of Methancorpusculaceae sp. Ag1.</title>
        <authorList>
            <person name="Protasov E."/>
            <person name="Platt K."/>
            <person name="Poehlein A."/>
            <person name="Daniel R."/>
            <person name="Brune A."/>
        </authorList>
    </citation>
    <scope>NUCLEOTIDE SEQUENCE</scope>
    <source>
        <strain evidence="2">Ag1</strain>
    </source>
</reference>
<evidence type="ECO:0000313" key="2">
    <source>
        <dbReference type="EMBL" id="MDV0441972.1"/>
    </source>
</evidence>
<evidence type="ECO:0008006" key="4">
    <source>
        <dbReference type="Google" id="ProtNLM"/>
    </source>
</evidence>
<protein>
    <recommendedName>
        <fullName evidence="4">DUF3796 domain-containing protein</fullName>
    </recommendedName>
</protein>
<gene>
    <name evidence="2" type="ORF">McpAg1_11890</name>
</gene>
<dbReference type="RefSeq" id="WP_338094372.1">
    <property type="nucleotide sequence ID" value="NZ_JAWDKA010000005.1"/>
</dbReference>
<evidence type="ECO:0000256" key="1">
    <source>
        <dbReference type="SAM" id="Phobius"/>
    </source>
</evidence>
<keyword evidence="3" id="KW-1185">Reference proteome</keyword>
<keyword evidence="1" id="KW-0472">Membrane</keyword>
<proteinExistence type="predicted"/>
<dbReference type="AlphaFoldDB" id="A0AAE4MDJ3"/>
<evidence type="ECO:0000313" key="3">
    <source>
        <dbReference type="Proteomes" id="UP001273136"/>
    </source>
</evidence>
<sequence>MINKLSLMGLIGFLGLLSVPTSEISYCAFFAFFVFFGYIRVVPDELFVTYVRKAASTAFFIWVVFFCIIYAAAVLMGNIELFAIGFPLTFAASMFAFIGMLIIHEFLEQRGVESSA</sequence>
<dbReference type="Proteomes" id="UP001273136">
    <property type="component" value="Unassembled WGS sequence"/>
</dbReference>
<organism evidence="2 3">
    <name type="scientific">Methanorbis furvi</name>
    <dbReference type="NCBI Taxonomy" id="3028299"/>
    <lineage>
        <taxon>Archaea</taxon>
        <taxon>Methanobacteriati</taxon>
        <taxon>Methanobacteriota</taxon>
        <taxon>Stenosarchaea group</taxon>
        <taxon>Methanomicrobia</taxon>
        <taxon>Methanomicrobiales</taxon>
        <taxon>Methanocorpusculaceae</taxon>
        <taxon>Methanorbis</taxon>
    </lineage>
</organism>
<name>A0AAE4MDJ3_9EURY</name>
<comment type="caution">
    <text evidence="2">The sequence shown here is derived from an EMBL/GenBank/DDBJ whole genome shotgun (WGS) entry which is preliminary data.</text>
</comment>
<keyword evidence="1" id="KW-0812">Transmembrane</keyword>
<feature type="transmembrane region" description="Helical" evidence="1">
    <location>
        <begin position="54"/>
        <end position="75"/>
    </location>
</feature>
<dbReference type="EMBL" id="JAWDKA010000005">
    <property type="protein sequence ID" value="MDV0441972.1"/>
    <property type="molecule type" value="Genomic_DNA"/>
</dbReference>
<feature type="transmembrane region" description="Helical" evidence="1">
    <location>
        <begin position="81"/>
        <end position="103"/>
    </location>
</feature>
<keyword evidence="1" id="KW-1133">Transmembrane helix</keyword>
<accession>A0AAE4MDJ3</accession>
<feature type="transmembrane region" description="Helical" evidence="1">
    <location>
        <begin position="23"/>
        <end position="42"/>
    </location>
</feature>